<keyword evidence="3" id="KW-0564">Palmitate</keyword>
<feature type="chain" id="PRO_5002682431" evidence="5">
    <location>
        <begin position="22"/>
        <end position="120"/>
    </location>
</feature>
<keyword evidence="2" id="KW-0472">Membrane</keyword>
<dbReference type="HOGENOM" id="CLU_140867_0_0_6"/>
<feature type="signal peptide" evidence="5">
    <location>
        <begin position="1"/>
        <end position="21"/>
    </location>
</feature>
<evidence type="ECO:0000256" key="4">
    <source>
        <dbReference type="ARBA" id="ARBA00023288"/>
    </source>
</evidence>
<keyword evidence="1 5" id="KW-0732">Signal</keyword>
<dbReference type="Pfam" id="PF09864">
    <property type="entry name" value="MliC"/>
    <property type="match status" value="1"/>
</dbReference>
<gene>
    <name evidence="7" type="ordered locus">DNO_1016</name>
</gene>
<dbReference type="SUPFAM" id="SSF141488">
    <property type="entry name" value="YdhA-like"/>
    <property type="match status" value="1"/>
</dbReference>
<evidence type="ECO:0000256" key="3">
    <source>
        <dbReference type="ARBA" id="ARBA00023139"/>
    </source>
</evidence>
<name>A5EXY2_DICNV</name>
<keyword evidence="8" id="KW-1185">Reference proteome</keyword>
<dbReference type="PROSITE" id="PS51257">
    <property type="entry name" value="PROKAR_LIPOPROTEIN"/>
    <property type="match status" value="1"/>
</dbReference>
<protein>
    <submittedName>
        <fullName evidence="7">Hypothetical lipoprotein</fullName>
    </submittedName>
</protein>
<dbReference type="EMBL" id="CP000513">
    <property type="protein sequence ID" value="ABQ13895.1"/>
    <property type="molecule type" value="Genomic_DNA"/>
</dbReference>
<feature type="domain" description="C-type lysozyme inhibitor" evidence="6">
    <location>
        <begin position="41"/>
        <end position="110"/>
    </location>
</feature>
<evidence type="ECO:0000259" key="6">
    <source>
        <dbReference type="Pfam" id="PF09864"/>
    </source>
</evidence>
<dbReference type="OrthoDB" id="8606823at2"/>
<accession>A5EXY2</accession>
<evidence type="ECO:0000313" key="7">
    <source>
        <dbReference type="EMBL" id="ABQ13895.1"/>
    </source>
</evidence>
<evidence type="ECO:0000256" key="2">
    <source>
        <dbReference type="ARBA" id="ARBA00023136"/>
    </source>
</evidence>
<sequence>MKKNYFLLAGAAFFLSTACVSSPESTNVAEQRPVVAGYESYDCENGLAVGIKQLNDEQVSLMLNEDATQLTIAPAASGELYLNEQGLFGKRTEWHTKNKEAAFSFYDQYGNLVETTCRAK</sequence>
<dbReference type="Proteomes" id="UP000000248">
    <property type="component" value="Chromosome"/>
</dbReference>
<dbReference type="InterPro" id="IPR036328">
    <property type="entry name" value="MliC_sf"/>
</dbReference>
<dbReference type="KEGG" id="dno:DNO_1016"/>
<proteinExistence type="predicted"/>
<dbReference type="Gene3D" id="2.40.128.200">
    <property type="match status" value="1"/>
</dbReference>
<organism evidence="7 8">
    <name type="scientific">Dichelobacter nodosus (strain VCS1703A)</name>
    <dbReference type="NCBI Taxonomy" id="246195"/>
    <lineage>
        <taxon>Bacteria</taxon>
        <taxon>Pseudomonadati</taxon>
        <taxon>Pseudomonadota</taxon>
        <taxon>Gammaproteobacteria</taxon>
        <taxon>Cardiobacteriales</taxon>
        <taxon>Cardiobacteriaceae</taxon>
        <taxon>Dichelobacter</taxon>
    </lineage>
</organism>
<evidence type="ECO:0000313" key="8">
    <source>
        <dbReference type="Proteomes" id="UP000000248"/>
    </source>
</evidence>
<reference evidence="7 8" key="1">
    <citation type="journal article" date="2007" name="Nat. Biotechnol.">
        <title>Genome sequence and identification of candidate vaccine antigens from the animal pathogen Dichelobacter nodosus.</title>
        <authorList>
            <person name="Myers G.S."/>
            <person name="Parker D."/>
            <person name="Al-Hasani K."/>
            <person name="Kennan R.M."/>
            <person name="Seemann T."/>
            <person name="Ren Q."/>
            <person name="Badger J.H."/>
            <person name="Selengut J.D."/>
            <person name="Deboy R.T."/>
            <person name="Tettelin H."/>
            <person name="Boyce J.D."/>
            <person name="McCarl V.P."/>
            <person name="Han X."/>
            <person name="Nelson W.C."/>
            <person name="Madupu R."/>
            <person name="Mohamoud Y."/>
            <person name="Holley T."/>
            <person name="Fedorova N."/>
            <person name="Khouri H."/>
            <person name="Bottomley S.P."/>
            <person name="Whittington R.J."/>
            <person name="Adler B."/>
            <person name="Songer J.G."/>
            <person name="Rood J.I."/>
            <person name="Paulsen I.T."/>
        </authorList>
    </citation>
    <scope>NUCLEOTIDE SEQUENCE [LARGE SCALE GENOMIC DNA]</scope>
    <source>
        <strain evidence="7 8">VCS1703A</strain>
    </source>
</reference>
<dbReference type="InterPro" id="IPR018660">
    <property type="entry name" value="MliC"/>
</dbReference>
<keyword evidence="4 7" id="KW-0449">Lipoprotein</keyword>
<dbReference type="AlphaFoldDB" id="A5EXY2"/>
<evidence type="ECO:0000256" key="1">
    <source>
        <dbReference type="ARBA" id="ARBA00022729"/>
    </source>
</evidence>
<dbReference type="eggNOG" id="ENOG50318E8">
    <property type="taxonomic scope" value="Bacteria"/>
</dbReference>
<evidence type="ECO:0000256" key="5">
    <source>
        <dbReference type="SAM" id="SignalP"/>
    </source>
</evidence>